<dbReference type="InterPro" id="IPR052410">
    <property type="entry name" value="DRC5"/>
</dbReference>
<evidence type="ECO:0008006" key="6">
    <source>
        <dbReference type="Google" id="ProtNLM"/>
    </source>
</evidence>
<dbReference type="AlphaFoldDB" id="A0AAU9X0D0"/>
<dbReference type="Gene3D" id="3.80.10.10">
    <property type="entry name" value="Ribonuclease Inhibitor"/>
    <property type="match status" value="2"/>
</dbReference>
<keyword evidence="5" id="KW-1185">Reference proteome</keyword>
<protein>
    <recommendedName>
        <fullName evidence="6">T-complex-associated testis-expressed protein 1</fullName>
    </recommendedName>
</protein>
<gene>
    <name evidence="4" type="ORF">PMEA_00014943</name>
</gene>
<dbReference type="SMART" id="SM00368">
    <property type="entry name" value="LRR_RI"/>
    <property type="match status" value="4"/>
</dbReference>
<evidence type="ECO:0000256" key="1">
    <source>
        <dbReference type="ARBA" id="ARBA00004245"/>
    </source>
</evidence>
<dbReference type="InterPro" id="IPR001611">
    <property type="entry name" value="Leu-rich_rpt"/>
</dbReference>
<sequence>MEVAGRKVPSPIFATKDNPAADPRQMRRIIAEDPDWSLATVPLLTELCVKHIVQNFEDNPVLDELLPKHKFKVLEALSTEIAMKVTAGLVSDEGYWKRCCKARWEVCDINKNGNSWKRMYFERNLEGLIENFVPETTDQSLLNETLKLSAPYVRGLNIKQLLPPVKEALIKDDDTSDAGSDAGQDGPNIDHFDFGLITPSLIHLEELHLTYGVRDCGMNFEWNLFQFTARDCLLLAKAVKACHTLKVFHLHRSGVDDEKVRVLISHVLDHPSLLTLDLSHNKIEDSGARAVGKLLNGRCNLTTLNLCDNKIRSIGAAAIGHALGKNITLTCINLRLNRAEMMHFVWVDYGPSVLPHSSSKLPLKHSVLTFEKILFLQRPTLLTASDVLHCTLPRFTHKTDNNVSVFLNISLLGDDGGQAICRSLFKNNTLTHVHLGSNDLGEPTAAILSQVLAANKTLVDINLSCNTIGPDGGKSLQEGMEENTTIQTMDLRLTEVGQENEYCINQLLKRNREEKYRQSQTS</sequence>
<name>A0AAU9X0D0_9CNID</name>
<evidence type="ECO:0000313" key="4">
    <source>
        <dbReference type="EMBL" id="CAH3132016.1"/>
    </source>
</evidence>
<proteinExistence type="predicted"/>
<reference evidence="4 5" key="1">
    <citation type="submission" date="2022-05" db="EMBL/GenBank/DDBJ databases">
        <authorList>
            <consortium name="Genoscope - CEA"/>
            <person name="William W."/>
        </authorList>
    </citation>
    <scope>NUCLEOTIDE SEQUENCE [LARGE SCALE GENOMIC DNA]</scope>
</reference>
<accession>A0AAU9X0D0</accession>
<evidence type="ECO:0000313" key="5">
    <source>
        <dbReference type="Proteomes" id="UP001159428"/>
    </source>
</evidence>
<dbReference type="SUPFAM" id="SSF52047">
    <property type="entry name" value="RNI-like"/>
    <property type="match status" value="1"/>
</dbReference>
<evidence type="ECO:0000256" key="3">
    <source>
        <dbReference type="ARBA" id="ARBA00023212"/>
    </source>
</evidence>
<dbReference type="EMBL" id="CALNXJ010000026">
    <property type="protein sequence ID" value="CAH3132016.1"/>
    <property type="molecule type" value="Genomic_DNA"/>
</dbReference>
<dbReference type="Proteomes" id="UP001159428">
    <property type="component" value="Unassembled WGS sequence"/>
</dbReference>
<dbReference type="Pfam" id="PF13516">
    <property type="entry name" value="LRR_6"/>
    <property type="match status" value="4"/>
</dbReference>
<dbReference type="PANTHER" id="PTHR24107:SF20">
    <property type="entry name" value="DYNEIN REGULATORY COMPLEX SUBUNIT 5"/>
    <property type="match status" value="1"/>
</dbReference>
<evidence type="ECO:0000256" key="2">
    <source>
        <dbReference type="ARBA" id="ARBA00022490"/>
    </source>
</evidence>
<comment type="caution">
    <text evidence="4">The sequence shown here is derived from an EMBL/GenBank/DDBJ whole genome shotgun (WGS) entry which is preliminary data.</text>
</comment>
<keyword evidence="2" id="KW-0963">Cytoplasm</keyword>
<keyword evidence="3" id="KW-0206">Cytoskeleton</keyword>
<comment type="subcellular location">
    <subcellularLocation>
        <location evidence="1">Cytoplasm</location>
        <location evidence="1">Cytoskeleton</location>
    </subcellularLocation>
</comment>
<dbReference type="PANTHER" id="PTHR24107">
    <property type="entry name" value="YNEIN REGULATORY COMPLEX SUBUNIT 5"/>
    <property type="match status" value="1"/>
</dbReference>
<dbReference type="GO" id="GO:0005856">
    <property type="term" value="C:cytoskeleton"/>
    <property type="evidence" value="ECO:0007669"/>
    <property type="project" value="UniProtKB-SubCell"/>
</dbReference>
<organism evidence="4 5">
    <name type="scientific">Pocillopora meandrina</name>
    <dbReference type="NCBI Taxonomy" id="46732"/>
    <lineage>
        <taxon>Eukaryota</taxon>
        <taxon>Metazoa</taxon>
        <taxon>Cnidaria</taxon>
        <taxon>Anthozoa</taxon>
        <taxon>Hexacorallia</taxon>
        <taxon>Scleractinia</taxon>
        <taxon>Astrocoeniina</taxon>
        <taxon>Pocilloporidae</taxon>
        <taxon>Pocillopora</taxon>
    </lineage>
</organism>
<dbReference type="InterPro" id="IPR032675">
    <property type="entry name" value="LRR_dom_sf"/>
</dbReference>